<dbReference type="GO" id="GO:0005737">
    <property type="term" value="C:cytoplasm"/>
    <property type="evidence" value="ECO:0007669"/>
    <property type="project" value="UniProtKB-SubCell"/>
</dbReference>
<evidence type="ECO:0000256" key="3">
    <source>
        <dbReference type="ARBA" id="ARBA00022737"/>
    </source>
</evidence>
<keyword evidence="7" id="KW-1133">Transmembrane helix</keyword>
<keyword evidence="4 6" id="KW-0802">TPR repeat</keyword>
<evidence type="ECO:0000256" key="6">
    <source>
        <dbReference type="PROSITE-ProRule" id="PRU00339"/>
    </source>
</evidence>
<dbReference type="AlphaFoldDB" id="A0A212JB45"/>
<feature type="signal peptide" evidence="8">
    <location>
        <begin position="1"/>
        <end position="18"/>
    </location>
</feature>
<dbReference type="SMART" id="SM00028">
    <property type="entry name" value="TPR"/>
    <property type="match status" value="4"/>
</dbReference>
<dbReference type="SUPFAM" id="SSF48452">
    <property type="entry name" value="TPR-like"/>
    <property type="match status" value="1"/>
</dbReference>
<evidence type="ECO:0000256" key="2">
    <source>
        <dbReference type="ARBA" id="ARBA00022490"/>
    </source>
</evidence>
<evidence type="ECO:0000256" key="1">
    <source>
        <dbReference type="ARBA" id="ARBA00004496"/>
    </source>
</evidence>
<dbReference type="SUPFAM" id="SSF46894">
    <property type="entry name" value="C-terminal effector domain of the bipartite response regulators"/>
    <property type="match status" value="1"/>
</dbReference>
<dbReference type="PANTHER" id="PTHR46630:SF1">
    <property type="entry name" value="TETRATRICOPEPTIDE REPEAT PROTEIN 29"/>
    <property type="match status" value="1"/>
</dbReference>
<comment type="similarity">
    <text evidence="5">Belongs to the Rap family.</text>
</comment>
<feature type="transmembrane region" description="Helical" evidence="7">
    <location>
        <begin position="368"/>
        <end position="389"/>
    </location>
</feature>
<reference evidence="10" key="1">
    <citation type="submission" date="2016-04" db="EMBL/GenBank/DDBJ databases">
        <authorList>
            <person name="Evans L.H."/>
            <person name="Alamgir A."/>
            <person name="Owens N."/>
            <person name="Weber N.D."/>
            <person name="Virtaneva K."/>
            <person name="Barbian K."/>
            <person name="Babar A."/>
            <person name="Rosenke K."/>
        </authorList>
    </citation>
    <scope>NUCLEOTIDE SEQUENCE</scope>
    <source>
        <strain evidence="10">86-2</strain>
    </source>
</reference>
<dbReference type="InterPro" id="IPR019734">
    <property type="entry name" value="TPR_rpt"/>
</dbReference>
<dbReference type="InterPro" id="IPR000792">
    <property type="entry name" value="Tscrpt_reg_LuxR_C"/>
</dbReference>
<sequence length="568" mass="66474">MRYIRLFVILILAFTCFACNPGSENAERYIFEAESLIDNKPDSALALLDSILYPENLNKEKFNKYNLLRIQARDKSNKDISKDTIIFNVKDYYIKHNDMVNGTLASFYSGRVLKDQKKNKEAMSAYMEAETYAEQTINNFNIKGLIQSHIGYLYYNELLQDESLIRFKRAANYFEKAGNYKNEAFSLRDIGNSFLLKKENDSAFYYYQKGLEIADITKDSICQSNIRHNLGLIFKKEGNFAKSKEYLNKAIPFANSSITRAKIYSSLAQVLYSENKSDSAIFYFEKSLKFLKESNDPFLTSRIYESLSMIEEEKNNYRRALDYNKDCINNLYNIYENNENQAILDIQKKYDYELVKNTNNRLLIQRQFLFIILLGLGLTTLIIGFFFYYKTQKNGRELLEAEQKISQLNQMAKSYDKKEDSFRNKLLHHFDILKKSALLEGFLREDEKKHGEKLLKKFNEIVYNQASLDWDLLYQTMNELHDGFFDSLREAFPQLDESEFRICCLIYSDFTNAEISIIMEQSINTITSKRSSIRKKIGVKDYGNIVDYLDSNVAKNQNETFSTPTKSK</sequence>
<feature type="domain" description="HTH luxR-type" evidence="9">
    <location>
        <begin position="492"/>
        <end position="549"/>
    </location>
</feature>
<dbReference type="Gene3D" id="1.10.10.10">
    <property type="entry name" value="Winged helix-like DNA-binding domain superfamily/Winged helix DNA-binding domain"/>
    <property type="match status" value="1"/>
</dbReference>
<proteinExistence type="inferred from homology"/>
<feature type="repeat" description="TPR" evidence="6">
    <location>
        <begin position="261"/>
        <end position="294"/>
    </location>
</feature>
<dbReference type="SMART" id="SM00421">
    <property type="entry name" value="HTH_LUXR"/>
    <property type="match status" value="1"/>
</dbReference>
<keyword evidence="8" id="KW-0732">Signal</keyword>
<evidence type="ECO:0000256" key="7">
    <source>
        <dbReference type="SAM" id="Phobius"/>
    </source>
</evidence>
<evidence type="ECO:0000259" key="9">
    <source>
        <dbReference type="SMART" id="SM00421"/>
    </source>
</evidence>
<accession>A0A212JB45</accession>
<keyword evidence="3" id="KW-0677">Repeat</keyword>
<dbReference type="InterPro" id="IPR051476">
    <property type="entry name" value="Bac_ResReg_Asp_Phosphatase"/>
</dbReference>
<gene>
    <name evidence="10" type="ORF">KL86DYS2_11137</name>
</gene>
<dbReference type="Gene3D" id="1.25.40.10">
    <property type="entry name" value="Tetratricopeptide repeat domain"/>
    <property type="match status" value="2"/>
</dbReference>
<organism evidence="10">
    <name type="scientific">uncultured Dysgonomonas sp</name>
    <dbReference type="NCBI Taxonomy" id="206096"/>
    <lineage>
        <taxon>Bacteria</taxon>
        <taxon>Pseudomonadati</taxon>
        <taxon>Bacteroidota</taxon>
        <taxon>Bacteroidia</taxon>
        <taxon>Bacteroidales</taxon>
        <taxon>Dysgonomonadaceae</taxon>
        <taxon>Dysgonomonas</taxon>
        <taxon>environmental samples</taxon>
    </lineage>
</organism>
<keyword evidence="7" id="KW-0472">Membrane</keyword>
<dbReference type="PANTHER" id="PTHR46630">
    <property type="entry name" value="TETRATRICOPEPTIDE REPEAT PROTEIN 29"/>
    <property type="match status" value="1"/>
</dbReference>
<keyword evidence="7" id="KW-0812">Transmembrane</keyword>
<evidence type="ECO:0000313" key="10">
    <source>
        <dbReference type="EMBL" id="SBV96674.1"/>
    </source>
</evidence>
<dbReference type="GO" id="GO:0006355">
    <property type="term" value="P:regulation of DNA-templated transcription"/>
    <property type="evidence" value="ECO:0007669"/>
    <property type="project" value="InterPro"/>
</dbReference>
<dbReference type="EMBL" id="FLUL01000001">
    <property type="protein sequence ID" value="SBV96674.1"/>
    <property type="molecule type" value="Genomic_DNA"/>
</dbReference>
<keyword evidence="2" id="KW-0963">Cytoplasm</keyword>
<evidence type="ECO:0000256" key="4">
    <source>
        <dbReference type="ARBA" id="ARBA00022803"/>
    </source>
</evidence>
<evidence type="ECO:0000256" key="8">
    <source>
        <dbReference type="SAM" id="SignalP"/>
    </source>
</evidence>
<dbReference type="InterPro" id="IPR011990">
    <property type="entry name" value="TPR-like_helical_dom_sf"/>
</dbReference>
<evidence type="ECO:0000256" key="5">
    <source>
        <dbReference type="ARBA" id="ARBA00038253"/>
    </source>
</evidence>
<comment type="subcellular location">
    <subcellularLocation>
        <location evidence="1">Cytoplasm</location>
    </subcellularLocation>
</comment>
<protein>
    <recommendedName>
        <fullName evidence="9">HTH luxR-type domain-containing protein</fullName>
    </recommendedName>
</protein>
<dbReference type="PROSITE" id="PS50005">
    <property type="entry name" value="TPR"/>
    <property type="match status" value="1"/>
</dbReference>
<dbReference type="InterPro" id="IPR016032">
    <property type="entry name" value="Sig_transdc_resp-reg_C-effctor"/>
</dbReference>
<dbReference type="RefSeq" id="WP_296948084.1">
    <property type="nucleotide sequence ID" value="NZ_LT599021.1"/>
</dbReference>
<feature type="chain" id="PRO_5012374639" description="HTH luxR-type domain-containing protein" evidence="8">
    <location>
        <begin position="19"/>
        <end position="568"/>
    </location>
</feature>
<name>A0A212JB45_9BACT</name>
<dbReference type="GO" id="GO:0003677">
    <property type="term" value="F:DNA binding"/>
    <property type="evidence" value="ECO:0007669"/>
    <property type="project" value="InterPro"/>
</dbReference>
<dbReference type="Pfam" id="PF13181">
    <property type="entry name" value="TPR_8"/>
    <property type="match status" value="2"/>
</dbReference>
<dbReference type="InterPro" id="IPR036388">
    <property type="entry name" value="WH-like_DNA-bd_sf"/>
</dbReference>